<keyword evidence="2" id="KW-1185">Reference proteome</keyword>
<dbReference type="OrthoDB" id="5411773at2759"/>
<organism evidence="1 2">
    <name type="scientific">Microthyrium microscopicum</name>
    <dbReference type="NCBI Taxonomy" id="703497"/>
    <lineage>
        <taxon>Eukaryota</taxon>
        <taxon>Fungi</taxon>
        <taxon>Dikarya</taxon>
        <taxon>Ascomycota</taxon>
        <taxon>Pezizomycotina</taxon>
        <taxon>Dothideomycetes</taxon>
        <taxon>Dothideomycetes incertae sedis</taxon>
        <taxon>Microthyriales</taxon>
        <taxon>Microthyriaceae</taxon>
        <taxon>Microthyrium</taxon>
    </lineage>
</organism>
<protein>
    <submittedName>
        <fullName evidence="1">Uncharacterized protein</fullName>
    </submittedName>
</protein>
<evidence type="ECO:0000313" key="1">
    <source>
        <dbReference type="EMBL" id="KAF2675490.1"/>
    </source>
</evidence>
<reference evidence="1" key="1">
    <citation type="journal article" date="2020" name="Stud. Mycol.">
        <title>101 Dothideomycetes genomes: a test case for predicting lifestyles and emergence of pathogens.</title>
        <authorList>
            <person name="Haridas S."/>
            <person name="Albert R."/>
            <person name="Binder M."/>
            <person name="Bloem J."/>
            <person name="Labutti K."/>
            <person name="Salamov A."/>
            <person name="Andreopoulos B."/>
            <person name="Baker S."/>
            <person name="Barry K."/>
            <person name="Bills G."/>
            <person name="Bluhm B."/>
            <person name="Cannon C."/>
            <person name="Castanera R."/>
            <person name="Culley D."/>
            <person name="Daum C."/>
            <person name="Ezra D."/>
            <person name="Gonzalez J."/>
            <person name="Henrissat B."/>
            <person name="Kuo A."/>
            <person name="Liang C."/>
            <person name="Lipzen A."/>
            <person name="Lutzoni F."/>
            <person name="Magnuson J."/>
            <person name="Mondo S."/>
            <person name="Nolan M."/>
            <person name="Ohm R."/>
            <person name="Pangilinan J."/>
            <person name="Park H.-J."/>
            <person name="Ramirez L."/>
            <person name="Alfaro M."/>
            <person name="Sun H."/>
            <person name="Tritt A."/>
            <person name="Yoshinaga Y."/>
            <person name="Zwiers L.-H."/>
            <person name="Turgeon B."/>
            <person name="Goodwin S."/>
            <person name="Spatafora J."/>
            <person name="Crous P."/>
            <person name="Grigoriev I."/>
        </authorList>
    </citation>
    <scope>NUCLEOTIDE SEQUENCE</scope>
    <source>
        <strain evidence="1">CBS 115976</strain>
    </source>
</reference>
<accession>A0A6A6UUI5</accession>
<dbReference type="EMBL" id="MU004230">
    <property type="protein sequence ID" value="KAF2675490.1"/>
    <property type="molecule type" value="Genomic_DNA"/>
</dbReference>
<evidence type="ECO:0000313" key="2">
    <source>
        <dbReference type="Proteomes" id="UP000799302"/>
    </source>
</evidence>
<gene>
    <name evidence="1" type="ORF">BT63DRAFT_39611</name>
</gene>
<dbReference type="AlphaFoldDB" id="A0A6A6UUI5"/>
<proteinExistence type="predicted"/>
<sequence length="491" mass="55704">MTSVVGGHICDFRSPKPLSEDTLQDVGLNFEYGEYFGGFELLQNIIATGASIGTGEPSNNPAFCPTPAHLNLAATAAIHPRWTSRAESRDARDVADEAFRVLQYTLQTVGPAGFAGAFKFAKTKPRNRYQSKHSDESADSENEIVSSYAKERSLFAQVDSFWQLVGWAFNTARNFPDRWERWHLLLSFWLDLLDEDVDRQIKLCESGEPQSTHGPAWTLLRCDEGSRHARRRILRAIMADGSSKAMAEFPEVFKNETKPKQKQSIALKKEVVNIEENRWADYDDNEEDVVMEDAAPVTSNNPCDMDAPPLRVRFVSTLLHFSTIPDNPLAELEELLDVLTECIRALPLDDFRQILRGLKVPIDIRIALFANTLLPFLPSIPKKIDILNIDEATIRKHFLAYAANTANVMDQVKMNLLVEYLIVDMIDDKRLTYSYNLMEMTKKGMHARLTQLSFYAKKGVKGESKRLDDNARDELLRSQERVIVYLELLQG</sequence>
<dbReference type="Proteomes" id="UP000799302">
    <property type="component" value="Unassembled WGS sequence"/>
</dbReference>
<name>A0A6A6UUI5_9PEZI</name>